<dbReference type="EMBL" id="JANBPG010000088">
    <property type="protein sequence ID" value="KAJ1900313.1"/>
    <property type="molecule type" value="Genomic_DNA"/>
</dbReference>
<evidence type="ECO:0000313" key="1">
    <source>
        <dbReference type="EMBL" id="KAJ1900313.1"/>
    </source>
</evidence>
<accession>A0ACC1ISW9</accession>
<proteinExistence type="predicted"/>
<keyword evidence="2" id="KW-1185">Reference proteome</keyword>
<protein>
    <submittedName>
        <fullName evidence="1">Uncharacterized protein</fullName>
    </submittedName>
</protein>
<sequence>MIPEEVMRRFYSDQFPAEIREIVIYYFDYYYSICPIFHPATFMCRLVNGNIDPFIIEVMRARAARVISKHTGRVIDLESTIETINSRLLLDMENPTFDSVRATVLMTTLSGGEARFMSYNMLAALASSSVAKMGWHRLDMDAGTQKTHSWREWAQLETQRRSFWLTYLLDTYQAVLNDRPVSINDGRIYTALPGSDCTWDDITISQLLNWPTRHKKNIDKQTVIATGSLSYALVDMSILATLYRRMSELMWSIKRGARFNPATSPARVDIVGFRRGGGPAVTIKESLFECPEFVSLHTALSKWKNGLIVADEMKGIGRPLEHLSQFGNLEHRRYMIRIRYFCLYAYYVPTILILHLMNRPSYFHSPQQQQENAPAAAAAGVSSRFNVDSFLGPDFVDNTSLIRAMMSTSFSSTMNDSLLAYDVIPESWEICLDAIDDMCCFLDRNDDIPTERYDHVLMFSIFSAITVLVRHICKSQDSSSRGGASGVNIAKFGIPWSVRTLRSLWERLKSLGFVSGAGGMEVLLRKMHVEEVANAAELFASMCL</sequence>
<organism evidence="1 2">
    <name type="scientific">Kickxella alabastrina</name>
    <dbReference type="NCBI Taxonomy" id="61397"/>
    <lineage>
        <taxon>Eukaryota</taxon>
        <taxon>Fungi</taxon>
        <taxon>Fungi incertae sedis</taxon>
        <taxon>Zoopagomycota</taxon>
        <taxon>Kickxellomycotina</taxon>
        <taxon>Kickxellomycetes</taxon>
        <taxon>Kickxellales</taxon>
        <taxon>Kickxellaceae</taxon>
        <taxon>Kickxella</taxon>
    </lineage>
</organism>
<evidence type="ECO:0000313" key="2">
    <source>
        <dbReference type="Proteomes" id="UP001150581"/>
    </source>
</evidence>
<reference evidence="1" key="1">
    <citation type="submission" date="2022-07" db="EMBL/GenBank/DDBJ databases">
        <title>Phylogenomic reconstructions and comparative analyses of Kickxellomycotina fungi.</title>
        <authorList>
            <person name="Reynolds N.K."/>
            <person name="Stajich J.E."/>
            <person name="Barry K."/>
            <person name="Grigoriev I.V."/>
            <person name="Crous P."/>
            <person name="Smith M.E."/>
        </authorList>
    </citation>
    <scope>NUCLEOTIDE SEQUENCE</scope>
    <source>
        <strain evidence="1">Benny 63K</strain>
    </source>
</reference>
<name>A0ACC1ISW9_9FUNG</name>
<dbReference type="Proteomes" id="UP001150581">
    <property type="component" value="Unassembled WGS sequence"/>
</dbReference>
<gene>
    <name evidence="1" type="ORF">LPJ66_001552</name>
</gene>
<comment type="caution">
    <text evidence="1">The sequence shown here is derived from an EMBL/GenBank/DDBJ whole genome shotgun (WGS) entry which is preliminary data.</text>
</comment>